<keyword evidence="6 10" id="KW-1133">Transmembrane helix</keyword>
<proteinExistence type="inferred from homology"/>
<dbReference type="NCBIfam" id="TIGR00861">
    <property type="entry name" value="MIP"/>
    <property type="match status" value="1"/>
</dbReference>
<dbReference type="GO" id="GO:0015250">
    <property type="term" value="F:water channel activity"/>
    <property type="evidence" value="ECO:0007669"/>
    <property type="project" value="TreeGrafter"/>
</dbReference>
<dbReference type="PRINTS" id="PR00783">
    <property type="entry name" value="MINTRINSICP"/>
</dbReference>
<dbReference type="Proteomes" id="UP000663854">
    <property type="component" value="Unassembled WGS sequence"/>
</dbReference>
<keyword evidence="7 10" id="KW-0472">Membrane</keyword>
<keyword evidence="4" id="KW-1003">Cell membrane</keyword>
<evidence type="ECO:0000313" key="12">
    <source>
        <dbReference type="EMBL" id="CAF0846036.1"/>
    </source>
</evidence>
<sequence>MSFHPSPSIDCHTTPMEVVLPFIQQTMNSSDHITKNDAKYNANENDRSRSSSYTDKTCCHYHNLSGQYICRCSPRNCNKSIFTGDLLCISQIGTLAFYQALLSEFIGTMLLTLICTSTGLPITSKPVPDLHGAFVAGFTIATIVVGFGHISGAHVNPAVTVSFLVACEIDIIRGLCYIGMQLLGAISGSCLLKFLAPSNVQGNLGLNTITPGITVSQAILVECIITFILCYTVHAICDKTREDIGGSKALAVGLAIIVGCLFGGPYTGASMNPARSFGPATVTNSWEHHWVYWFGPLTGSIVAAIVYTYILKQQVPIIVRTESRLHTYE</sequence>
<dbReference type="CDD" id="cd00333">
    <property type="entry name" value="MIP"/>
    <property type="match status" value="1"/>
</dbReference>
<protein>
    <recommendedName>
        <fullName evidence="14">Aquaporin</fullName>
    </recommendedName>
</protein>
<evidence type="ECO:0000256" key="3">
    <source>
        <dbReference type="ARBA" id="ARBA00022448"/>
    </source>
</evidence>
<dbReference type="GO" id="GO:0005886">
    <property type="term" value="C:plasma membrane"/>
    <property type="evidence" value="ECO:0007669"/>
    <property type="project" value="UniProtKB-SubCell"/>
</dbReference>
<dbReference type="Gene3D" id="1.20.1080.10">
    <property type="entry name" value="Glycerol uptake facilitator protein"/>
    <property type="match status" value="1"/>
</dbReference>
<organism evidence="12 13">
    <name type="scientific">Rotaria sordida</name>
    <dbReference type="NCBI Taxonomy" id="392033"/>
    <lineage>
        <taxon>Eukaryota</taxon>
        <taxon>Metazoa</taxon>
        <taxon>Spiralia</taxon>
        <taxon>Gnathifera</taxon>
        <taxon>Rotifera</taxon>
        <taxon>Eurotatoria</taxon>
        <taxon>Bdelloidea</taxon>
        <taxon>Philodinida</taxon>
        <taxon>Philodinidae</taxon>
        <taxon>Rotaria</taxon>
    </lineage>
</organism>
<dbReference type="SUPFAM" id="SSF81338">
    <property type="entry name" value="Aquaporin-like"/>
    <property type="match status" value="1"/>
</dbReference>
<reference evidence="12" key="1">
    <citation type="submission" date="2021-02" db="EMBL/GenBank/DDBJ databases">
        <authorList>
            <person name="Nowell W R."/>
        </authorList>
    </citation>
    <scope>NUCLEOTIDE SEQUENCE</scope>
</reference>
<name>A0A813VIC9_9BILA</name>
<feature type="region of interest" description="Disordered" evidence="9">
    <location>
        <begin position="34"/>
        <end position="53"/>
    </location>
</feature>
<dbReference type="Pfam" id="PF00230">
    <property type="entry name" value="MIP"/>
    <property type="match status" value="1"/>
</dbReference>
<dbReference type="InterPro" id="IPR034294">
    <property type="entry name" value="Aquaporin_transptr"/>
</dbReference>
<dbReference type="PROSITE" id="PS00221">
    <property type="entry name" value="MIP"/>
    <property type="match status" value="1"/>
</dbReference>
<dbReference type="InterPro" id="IPR000425">
    <property type="entry name" value="MIP"/>
</dbReference>
<evidence type="ECO:0000256" key="10">
    <source>
        <dbReference type="SAM" id="Phobius"/>
    </source>
</evidence>
<dbReference type="PANTHER" id="PTHR19139">
    <property type="entry name" value="AQUAPORIN TRANSPORTER"/>
    <property type="match status" value="1"/>
</dbReference>
<evidence type="ECO:0000256" key="9">
    <source>
        <dbReference type="SAM" id="MobiDB-lite"/>
    </source>
</evidence>
<feature type="transmembrane region" description="Helical" evidence="10">
    <location>
        <begin position="105"/>
        <end position="124"/>
    </location>
</feature>
<feature type="transmembrane region" description="Helical" evidence="10">
    <location>
        <begin position="289"/>
        <end position="310"/>
    </location>
</feature>
<feature type="transmembrane region" description="Helical" evidence="10">
    <location>
        <begin position="171"/>
        <end position="195"/>
    </location>
</feature>
<evidence type="ECO:0000313" key="13">
    <source>
        <dbReference type="Proteomes" id="UP000663870"/>
    </source>
</evidence>
<evidence type="ECO:0000313" key="11">
    <source>
        <dbReference type="EMBL" id="CAF0798371.1"/>
    </source>
</evidence>
<comment type="subcellular location">
    <subcellularLocation>
        <location evidence="1">Cell membrane</location>
        <topology evidence="1">Multi-pass membrane protein</topology>
    </subcellularLocation>
</comment>
<evidence type="ECO:0008006" key="14">
    <source>
        <dbReference type="Google" id="ProtNLM"/>
    </source>
</evidence>
<evidence type="ECO:0000256" key="5">
    <source>
        <dbReference type="ARBA" id="ARBA00022692"/>
    </source>
</evidence>
<dbReference type="EMBL" id="CAJNOL010000102">
    <property type="protein sequence ID" value="CAF0846036.1"/>
    <property type="molecule type" value="Genomic_DNA"/>
</dbReference>
<evidence type="ECO:0000256" key="2">
    <source>
        <dbReference type="ARBA" id="ARBA00006175"/>
    </source>
</evidence>
<evidence type="ECO:0000256" key="4">
    <source>
        <dbReference type="ARBA" id="ARBA00022475"/>
    </source>
</evidence>
<feature type="transmembrane region" description="Helical" evidence="10">
    <location>
        <begin position="215"/>
        <end position="237"/>
    </location>
</feature>
<dbReference type="InterPro" id="IPR023271">
    <property type="entry name" value="Aquaporin-like"/>
</dbReference>
<dbReference type="InterPro" id="IPR022357">
    <property type="entry name" value="MIP_CS"/>
</dbReference>
<evidence type="ECO:0000256" key="7">
    <source>
        <dbReference type="ARBA" id="ARBA00023136"/>
    </source>
</evidence>
<keyword evidence="3 8" id="KW-0813">Transport</keyword>
<gene>
    <name evidence="12" type="ORF">JXQ802_LOCUS6440</name>
    <name evidence="11" type="ORF">PYM288_LOCUS4479</name>
</gene>
<feature type="compositionally biased region" description="Basic and acidic residues" evidence="9">
    <location>
        <begin position="34"/>
        <end position="49"/>
    </location>
</feature>
<evidence type="ECO:0000256" key="6">
    <source>
        <dbReference type="ARBA" id="ARBA00022989"/>
    </source>
</evidence>
<comment type="caution">
    <text evidence="12">The sequence shown here is derived from an EMBL/GenBank/DDBJ whole genome shotgun (WGS) entry which is preliminary data.</text>
</comment>
<evidence type="ECO:0000256" key="1">
    <source>
        <dbReference type="ARBA" id="ARBA00004651"/>
    </source>
</evidence>
<keyword evidence="13" id="KW-1185">Reference proteome</keyword>
<comment type="similarity">
    <text evidence="2 8">Belongs to the MIP/aquaporin (TC 1.A.8) family.</text>
</comment>
<dbReference type="AlphaFoldDB" id="A0A813VIC9"/>
<dbReference type="EMBL" id="CAJNOH010000041">
    <property type="protein sequence ID" value="CAF0798371.1"/>
    <property type="molecule type" value="Genomic_DNA"/>
</dbReference>
<feature type="transmembrane region" description="Helical" evidence="10">
    <location>
        <begin position="130"/>
        <end position="150"/>
    </location>
</feature>
<feature type="transmembrane region" description="Helical" evidence="10">
    <location>
        <begin position="249"/>
        <end position="269"/>
    </location>
</feature>
<dbReference type="Proteomes" id="UP000663870">
    <property type="component" value="Unassembled WGS sequence"/>
</dbReference>
<accession>A0A813VIC9</accession>
<dbReference type="PANTHER" id="PTHR19139:SF199">
    <property type="entry name" value="MIP17260P"/>
    <property type="match status" value="1"/>
</dbReference>
<evidence type="ECO:0000256" key="8">
    <source>
        <dbReference type="RuleBase" id="RU000477"/>
    </source>
</evidence>
<keyword evidence="5 8" id="KW-0812">Transmembrane</keyword>